<feature type="region of interest" description="Disordered" evidence="4">
    <location>
        <begin position="488"/>
        <end position="510"/>
    </location>
</feature>
<dbReference type="Gene3D" id="2.30.29.30">
    <property type="entry name" value="Pleckstrin-homology domain (PH domain)/Phosphotyrosine-binding domain (PTB)"/>
    <property type="match status" value="1"/>
</dbReference>
<dbReference type="Pfam" id="PF00022">
    <property type="entry name" value="Actin"/>
    <property type="match status" value="1"/>
</dbReference>
<feature type="domain" description="PH" evidence="5">
    <location>
        <begin position="723"/>
        <end position="820"/>
    </location>
</feature>
<dbReference type="PROSITE" id="PS50003">
    <property type="entry name" value="PH_DOMAIN"/>
    <property type="match status" value="1"/>
</dbReference>
<dbReference type="GeneID" id="106062825"/>
<dbReference type="AlphaFoldDB" id="A0A9W3AAL7"/>
<evidence type="ECO:0000256" key="3">
    <source>
        <dbReference type="SAM" id="Coils"/>
    </source>
</evidence>
<evidence type="ECO:0000256" key="4">
    <source>
        <dbReference type="SAM" id="MobiDB-lite"/>
    </source>
</evidence>
<comment type="similarity">
    <text evidence="2">Belongs to the actin family.</text>
</comment>
<comment type="function">
    <text evidence="1">Actins are highly conserved proteins that are involved in various types of cell motility and are ubiquitously expressed in all eukaryotic cells.</text>
</comment>
<dbReference type="OrthoDB" id="337660at2759"/>
<feature type="compositionally biased region" description="Polar residues" evidence="4">
    <location>
        <begin position="347"/>
        <end position="359"/>
    </location>
</feature>
<evidence type="ECO:0000313" key="6">
    <source>
        <dbReference type="Proteomes" id="UP001165740"/>
    </source>
</evidence>
<dbReference type="PANTHER" id="PTHR11937">
    <property type="entry name" value="ACTIN"/>
    <property type="match status" value="1"/>
</dbReference>
<dbReference type="SUPFAM" id="SSF50729">
    <property type="entry name" value="PH domain-like"/>
    <property type="match status" value="1"/>
</dbReference>
<dbReference type="SMART" id="SM00233">
    <property type="entry name" value="PH"/>
    <property type="match status" value="1"/>
</dbReference>
<dbReference type="SUPFAM" id="SSF53067">
    <property type="entry name" value="Actin-like ATPase domain"/>
    <property type="match status" value="2"/>
</dbReference>
<feature type="compositionally biased region" description="Low complexity" evidence="4">
    <location>
        <begin position="328"/>
        <end position="345"/>
    </location>
</feature>
<dbReference type="CDD" id="cd10169">
    <property type="entry name" value="ASKHA_NBD_actin-like"/>
    <property type="match status" value="1"/>
</dbReference>
<evidence type="ECO:0000259" key="5">
    <source>
        <dbReference type="PROSITE" id="PS50003"/>
    </source>
</evidence>
<dbReference type="Gene3D" id="3.90.640.10">
    <property type="entry name" value="Actin, Chain A, domain 4"/>
    <property type="match status" value="1"/>
</dbReference>
<dbReference type="InterPro" id="IPR011993">
    <property type="entry name" value="PH-like_dom_sf"/>
</dbReference>
<accession>A0A9W3AAL7</accession>
<dbReference type="OMA" id="YWIMIST"/>
<dbReference type="Gene3D" id="3.30.420.40">
    <property type="match status" value="2"/>
</dbReference>
<feature type="region of interest" description="Disordered" evidence="4">
    <location>
        <begin position="527"/>
        <end position="584"/>
    </location>
</feature>
<keyword evidence="6" id="KW-1185">Reference proteome</keyword>
<dbReference type="Proteomes" id="UP001165740">
    <property type="component" value="Chromosome 4"/>
</dbReference>
<reference evidence="7" key="1">
    <citation type="submission" date="2025-08" db="UniProtKB">
        <authorList>
            <consortium name="RefSeq"/>
        </authorList>
    </citation>
    <scope>IDENTIFICATION</scope>
</reference>
<dbReference type="SMART" id="SM00268">
    <property type="entry name" value="ACTIN"/>
    <property type="match status" value="1"/>
</dbReference>
<keyword evidence="3" id="KW-0175">Coiled coil</keyword>
<feature type="region of interest" description="Disordered" evidence="4">
    <location>
        <begin position="328"/>
        <end position="359"/>
    </location>
</feature>
<evidence type="ECO:0000313" key="7">
    <source>
        <dbReference type="RefSeq" id="XP_055884199.1"/>
    </source>
</evidence>
<gene>
    <name evidence="7" type="primary">LOC106062825</name>
</gene>
<feature type="compositionally biased region" description="Low complexity" evidence="4">
    <location>
        <begin position="527"/>
        <end position="549"/>
    </location>
</feature>
<feature type="compositionally biased region" description="Polar residues" evidence="4">
    <location>
        <begin position="556"/>
        <end position="578"/>
    </location>
</feature>
<feature type="region of interest" description="Disordered" evidence="4">
    <location>
        <begin position="388"/>
        <end position="414"/>
    </location>
</feature>
<evidence type="ECO:0000256" key="1">
    <source>
        <dbReference type="ARBA" id="ARBA00003520"/>
    </source>
</evidence>
<dbReference type="InterPro" id="IPR001849">
    <property type="entry name" value="PH_domain"/>
</dbReference>
<proteinExistence type="inferred from homology"/>
<dbReference type="InterPro" id="IPR004000">
    <property type="entry name" value="Actin"/>
</dbReference>
<sequence>MLQMATMTLTDLLGAGEEHFDKAIKEMTMKNLMETISSLQKEMVKEQENFNSLSGELHNIKERNSRQYKQISKDMVTSQQRLSHLMNWSMKCFAQIREMKEMQQEDGRGPAVAAMNGADGAASPHKPVIKNATVLHVTSDDSMYAKPDLNRKSVETKVVVNSISKGVSHEKLAEGEQKSVGEGDSAGSAVASVVSARTGGGLYVKRNQPARVTTTTNISSTKILPSYHQPGQNVTQPTPVTSSSLVSQHTANVASTSVVVTPRTYVLKSSTPAVAPSSSTPLLHPLQISSANSGVSKSQTLASEPLSYKEFRALPSVKQLAKSFGSTTALNTAGTSSSSSVQGSGYRTGSTQSSVFHGNPLVRSQSSISLADSPKQTSSSHIILVKGNTTEQKPQQEQASTLVNGKPPLPHTINRTHTTSKVIQATSTSSNNGASEIEQARARLKANRASRDIKTSSLSGDSVVNANIVAPESSKTVESEISNGETQNYSSYLKKKDNAPSKTNTATPNVIQITNGVARITNQSKLSVSSEASPASSTKSAASSTSTSSYIKRLSQPPSDYSHMKSNPYSTLPASTSRSPDRVVSTAAVTIRRVKSREELQEEGRQLMNAKDSLLKQIQARRRDDYDSEGSNFLSMSKLSQSMPSLLNDGGITGDGSKSFPIKSSIVLPEKDKTALDLTEEDDPAVDENSRMNLRNWDPNPVISLLYQIKVMDEVVEDISHQYITMEGLMEKLPINKKKATLLKTWKRRYFKAKDGWLHYYESGNRDEASESIQLMGGEIHDMGNRVLGIDDGRGRYLMVRCPTEKEYGQWKLALESQTADNTKATYVKPVLKSSKNPDKSVVIVDLGSSAIRAGILGTQASLPDVFFPSILAVDRETGQVLAVGNDALKPDIRSKCKIIHPIRPSNKVDQNIIRPFNIELPYMEPLLKHVFTLLNIDSAKYWIMISTPQNLADSIKKGLMDHLVDRFHMRGVCMVQQSLLSLYSYKATTGIILDIGHRIEVLPIFEGFVIEGGVARCPFGGQKVQESLTISLLENNYKFSSITEQWLVRYIMEQSCYVAIDYEQELEWCKTKPDTLKTSVNLSKLNLPDGSYLSVQHDISRFKSPEGFFNVDMWELDYPTLHKLIHQAIQSCPMDNRRHMWRAVYLSGGVTMLPGFPERLERELTKLAPPGVPVEIHAAPQRYHCAYIGAAAVALMPQFEQMAISQEEWKRESVRAFKKWQAPTS</sequence>
<dbReference type="RefSeq" id="XP_055884199.1">
    <property type="nucleotide sequence ID" value="XM_056028224.1"/>
</dbReference>
<feature type="coiled-coil region" evidence="3">
    <location>
        <begin position="22"/>
        <end position="56"/>
    </location>
</feature>
<name>A0A9W3AAL7_BIOGL</name>
<dbReference type="InterPro" id="IPR043129">
    <property type="entry name" value="ATPase_NBD"/>
</dbReference>
<organism evidence="6 7">
    <name type="scientific">Biomphalaria glabrata</name>
    <name type="common">Bloodfluke planorb</name>
    <name type="synonym">Freshwater snail</name>
    <dbReference type="NCBI Taxonomy" id="6526"/>
    <lineage>
        <taxon>Eukaryota</taxon>
        <taxon>Metazoa</taxon>
        <taxon>Spiralia</taxon>
        <taxon>Lophotrochozoa</taxon>
        <taxon>Mollusca</taxon>
        <taxon>Gastropoda</taxon>
        <taxon>Heterobranchia</taxon>
        <taxon>Euthyneura</taxon>
        <taxon>Panpulmonata</taxon>
        <taxon>Hygrophila</taxon>
        <taxon>Lymnaeoidea</taxon>
        <taxon>Planorbidae</taxon>
        <taxon>Biomphalaria</taxon>
    </lineage>
</organism>
<feature type="compositionally biased region" description="Polar residues" evidence="4">
    <location>
        <begin position="500"/>
        <end position="510"/>
    </location>
</feature>
<feature type="compositionally biased region" description="Polar residues" evidence="4">
    <location>
        <begin position="388"/>
        <end position="403"/>
    </location>
</feature>
<protein>
    <submittedName>
        <fullName evidence="7">Uncharacterized protein LOC106062825</fullName>
    </submittedName>
</protein>
<evidence type="ECO:0000256" key="2">
    <source>
        <dbReference type="RuleBase" id="RU000487"/>
    </source>
</evidence>